<keyword evidence="2" id="KW-1185">Reference proteome</keyword>
<evidence type="ECO:0000313" key="2">
    <source>
        <dbReference type="Proteomes" id="UP001454036"/>
    </source>
</evidence>
<protein>
    <submittedName>
        <fullName evidence="1">Uncharacterized protein</fullName>
    </submittedName>
</protein>
<sequence length="90" mass="10527">MFSELNYTLHGDESDFVKAHLANKGPEGWAVSRFSKSKTIHIRESRPIRWTRFLERYDLLGLGEAMVRVRSWLLDWVVIYVIKGHVPVTL</sequence>
<accession>A0AAV3QWZ5</accession>
<organism evidence="1 2">
    <name type="scientific">Lithospermum erythrorhizon</name>
    <name type="common">Purple gromwell</name>
    <name type="synonym">Lithospermum officinale var. erythrorhizon</name>
    <dbReference type="NCBI Taxonomy" id="34254"/>
    <lineage>
        <taxon>Eukaryota</taxon>
        <taxon>Viridiplantae</taxon>
        <taxon>Streptophyta</taxon>
        <taxon>Embryophyta</taxon>
        <taxon>Tracheophyta</taxon>
        <taxon>Spermatophyta</taxon>
        <taxon>Magnoliopsida</taxon>
        <taxon>eudicotyledons</taxon>
        <taxon>Gunneridae</taxon>
        <taxon>Pentapetalae</taxon>
        <taxon>asterids</taxon>
        <taxon>lamiids</taxon>
        <taxon>Boraginales</taxon>
        <taxon>Boraginaceae</taxon>
        <taxon>Boraginoideae</taxon>
        <taxon>Lithospermeae</taxon>
        <taxon>Lithospermum</taxon>
    </lineage>
</organism>
<dbReference type="EMBL" id="BAABME010023712">
    <property type="protein sequence ID" value="GAA0168652.1"/>
    <property type="molecule type" value="Genomic_DNA"/>
</dbReference>
<dbReference type="Proteomes" id="UP001454036">
    <property type="component" value="Unassembled WGS sequence"/>
</dbReference>
<dbReference type="AlphaFoldDB" id="A0AAV3QWZ5"/>
<name>A0AAV3QWZ5_LITER</name>
<proteinExistence type="predicted"/>
<comment type="caution">
    <text evidence="1">The sequence shown here is derived from an EMBL/GenBank/DDBJ whole genome shotgun (WGS) entry which is preliminary data.</text>
</comment>
<reference evidence="1 2" key="1">
    <citation type="submission" date="2024-01" db="EMBL/GenBank/DDBJ databases">
        <title>The complete chloroplast genome sequence of Lithospermum erythrorhizon: insights into the phylogenetic relationship among Boraginaceae species and the maternal lineages of purple gromwells.</title>
        <authorList>
            <person name="Okada T."/>
            <person name="Watanabe K."/>
        </authorList>
    </citation>
    <scope>NUCLEOTIDE SEQUENCE [LARGE SCALE GENOMIC DNA]</scope>
</reference>
<gene>
    <name evidence="1" type="ORF">LIER_40608</name>
</gene>
<evidence type="ECO:0000313" key="1">
    <source>
        <dbReference type="EMBL" id="GAA0168652.1"/>
    </source>
</evidence>